<dbReference type="Pfam" id="PF06472">
    <property type="entry name" value="ABC_membrane_2"/>
    <property type="match status" value="1"/>
</dbReference>
<dbReference type="InterPro" id="IPR003593">
    <property type="entry name" value="AAA+_ATPase"/>
</dbReference>
<dbReference type="GO" id="GO:0140359">
    <property type="term" value="F:ABC-type transporter activity"/>
    <property type="evidence" value="ECO:0007669"/>
    <property type="project" value="InterPro"/>
</dbReference>
<dbReference type="GO" id="GO:0005778">
    <property type="term" value="C:peroxisomal membrane"/>
    <property type="evidence" value="ECO:0007669"/>
    <property type="project" value="TreeGrafter"/>
</dbReference>
<keyword evidence="12" id="KW-1185">Reference proteome</keyword>
<dbReference type="VEuPathDB" id="AmoebaDB:FDP41_001992"/>
<evidence type="ECO:0000313" key="12">
    <source>
        <dbReference type="Proteomes" id="UP000444721"/>
    </source>
</evidence>
<dbReference type="Proteomes" id="UP000444721">
    <property type="component" value="Unassembled WGS sequence"/>
</dbReference>
<sequence>MPAVLSKPSSSSPSFLETSSSRTFATTSFPKLILDWYDFAFKKHYKTTKYSLIALALSLAAFVFGSGFKIYRTIKQSRKRSLSSLHSTAVAHDSKPSAEKPKSVESASTFITSFVTKVYKLCVIAFTKKPTTLQTDEFSGKVLAMSALLVALIIVQSLVTRNTNIVSGDMMEYLVAQKKSHFFYSVVKFSLLLVIQSMIGPSVKYLVELLALYMRRNLTMHVHDKYFSNMAYYKVNNLDKRVGAADQRITQDIDVFCNRLAELFTDMLHPTFELILYSIELVRLLGPYALMSVVLYLSIAIFILSKVSPNFTKISAQVQNMEGNFRAMHNRTSVFSELIAFYGGENTERSKIENYFETLTQYSSYVIGRNFSFGVVNDFFTKYFPHSFTTLIIGLPVFFGRLRYLKGDALMGKLRYIIAVITLEFYALGNVIELFRKLLRLGGMAQRVATLYTVLNEIKHGNSKNINFQKHHDGEIIEADEIRFDKVTIKTPDNIKLARNLSFHVGKNEHIVISGSNGSGKSSLFRVLGALWPLHNGIIYKPQAKGSHARGLHNDIFYLPQKPYNIKGSLRSQIIYPDSTLKEGWTDGRLEELLNDFGIGYLCKRSSKGFDYVHDWDSLSRGEQQKLAMVRLFYHKPRYAILDECTSCITAEDEDRLYRKCTKNEITCITISHRPALEKYHTQRLVFNGKGGWVWQKIKHGGEIGVVDEESSSSEITEPIYELKGMDLSIRDDIKDE</sequence>
<feature type="transmembrane region" description="Helical" evidence="8">
    <location>
        <begin position="50"/>
        <end position="71"/>
    </location>
</feature>
<feature type="transmembrane region" description="Helical" evidence="8">
    <location>
        <begin position="181"/>
        <end position="207"/>
    </location>
</feature>
<dbReference type="CDD" id="cd03223">
    <property type="entry name" value="ABCD_peroxisomal_ALDP"/>
    <property type="match status" value="1"/>
</dbReference>
<feature type="transmembrane region" description="Helical" evidence="8">
    <location>
        <begin position="142"/>
        <end position="161"/>
    </location>
</feature>
<proteinExistence type="inferred from homology"/>
<dbReference type="GO" id="GO:0015910">
    <property type="term" value="P:long-chain fatty acid import into peroxisome"/>
    <property type="evidence" value="ECO:0007669"/>
    <property type="project" value="TreeGrafter"/>
</dbReference>
<evidence type="ECO:0008006" key="13">
    <source>
        <dbReference type="Google" id="ProtNLM"/>
    </source>
</evidence>
<evidence type="ECO:0000259" key="9">
    <source>
        <dbReference type="PROSITE" id="PS50893"/>
    </source>
</evidence>
<evidence type="ECO:0000259" key="10">
    <source>
        <dbReference type="PROSITE" id="PS50929"/>
    </source>
</evidence>
<evidence type="ECO:0000256" key="6">
    <source>
        <dbReference type="ARBA" id="ARBA00022989"/>
    </source>
</evidence>
<dbReference type="GO" id="GO:0007031">
    <property type="term" value="P:peroxisome organization"/>
    <property type="evidence" value="ECO:0007669"/>
    <property type="project" value="TreeGrafter"/>
</dbReference>
<evidence type="ECO:0000256" key="5">
    <source>
        <dbReference type="ARBA" id="ARBA00022840"/>
    </source>
</evidence>
<dbReference type="SUPFAM" id="SSF52540">
    <property type="entry name" value="P-loop containing nucleoside triphosphate hydrolases"/>
    <property type="match status" value="1"/>
</dbReference>
<dbReference type="InterPro" id="IPR011527">
    <property type="entry name" value="ABC1_TM_dom"/>
</dbReference>
<dbReference type="AlphaFoldDB" id="A0A6A5BWB5"/>
<dbReference type="VEuPathDB" id="AmoebaDB:NfTy_033660"/>
<dbReference type="InterPro" id="IPR003439">
    <property type="entry name" value="ABC_transporter-like_ATP-bd"/>
</dbReference>
<feature type="transmembrane region" description="Helical" evidence="8">
    <location>
        <begin position="414"/>
        <end position="432"/>
    </location>
</feature>
<keyword evidence="5" id="KW-0067">ATP-binding</keyword>
<evidence type="ECO:0000256" key="1">
    <source>
        <dbReference type="ARBA" id="ARBA00008575"/>
    </source>
</evidence>
<protein>
    <recommendedName>
        <fullName evidence="13">ABC transporter domain-containing protein</fullName>
    </recommendedName>
</protein>
<evidence type="ECO:0000256" key="4">
    <source>
        <dbReference type="ARBA" id="ARBA00022741"/>
    </source>
</evidence>
<comment type="caution">
    <text evidence="11">The sequence shown here is derived from an EMBL/GenBank/DDBJ whole genome shotgun (WGS) entry which is preliminary data.</text>
</comment>
<keyword evidence="4" id="KW-0547">Nucleotide-binding</keyword>
<name>A0A6A5BWB5_NAEFO</name>
<dbReference type="Gene3D" id="1.20.1560.10">
    <property type="entry name" value="ABC transporter type 1, transmembrane domain"/>
    <property type="match status" value="1"/>
</dbReference>
<dbReference type="PANTHER" id="PTHR11384:SF59">
    <property type="entry name" value="LYSOSOMAL COBALAMIN TRANSPORTER ABCD4"/>
    <property type="match status" value="1"/>
</dbReference>
<dbReference type="OrthoDB" id="422637at2759"/>
<dbReference type="PANTHER" id="PTHR11384">
    <property type="entry name" value="ATP-BINDING CASSETTE, SUB-FAMILY D MEMBER"/>
    <property type="match status" value="1"/>
</dbReference>
<dbReference type="EMBL" id="VFQX01000028">
    <property type="protein sequence ID" value="KAF0978922.1"/>
    <property type="molecule type" value="Genomic_DNA"/>
</dbReference>
<dbReference type="SMART" id="SM00382">
    <property type="entry name" value="AAA"/>
    <property type="match status" value="1"/>
</dbReference>
<keyword evidence="7 8" id="KW-0472">Membrane</keyword>
<dbReference type="PROSITE" id="PS50929">
    <property type="entry name" value="ABC_TM1F"/>
    <property type="match status" value="1"/>
</dbReference>
<reference evidence="11 12" key="1">
    <citation type="journal article" date="2019" name="Sci. Rep.">
        <title>Nanopore sequencing improves the draft genome of the human pathogenic amoeba Naegleria fowleri.</title>
        <authorList>
            <person name="Liechti N."/>
            <person name="Schurch N."/>
            <person name="Bruggmann R."/>
            <person name="Wittwer M."/>
        </authorList>
    </citation>
    <scope>NUCLEOTIDE SEQUENCE [LARGE SCALE GENOMIC DNA]</scope>
    <source>
        <strain evidence="11 12">ATCC 30894</strain>
    </source>
</reference>
<dbReference type="OMA" id="CHRTSLW"/>
<feature type="transmembrane region" description="Helical" evidence="8">
    <location>
        <begin position="284"/>
        <end position="304"/>
    </location>
</feature>
<organism evidence="11 12">
    <name type="scientific">Naegleria fowleri</name>
    <name type="common">Brain eating amoeba</name>
    <dbReference type="NCBI Taxonomy" id="5763"/>
    <lineage>
        <taxon>Eukaryota</taxon>
        <taxon>Discoba</taxon>
        <taxon>Heterolobosea</taxon>
        <taxon>Tetramitia</taxon>
        <taxon>Eutetramitia</taxon>
        <taxon>Vahlkampfiidae</taxon>
        <taxon>Naegleria</taxon>
    </lineage>
</organism>
<evidence type="ECO:0000256" key="8">
    <source>
        <dbReference type="SAM" id="Phobius"/>
    </source>
</evidence>
<dbReference type="RefSeq" id="XP_044563635.1">
    <property type="nucleotide sequence ID" value="XM_044705137.1"/>
</dbReference>
<dbReference type="Gene3D" id="3.40.50.300">
    <property type="entry name" value="P-loop containing nucleotide triphosphate hydrolases"/>
    <property type="match status" value="1"/>
</dbReference>
<accession>A0A6A5BWB5</accession>
<dbReference type="SUPFAM" id="SSF90123">
    <property type="entry name" value="ABC transporter transmembrane region"/>
    <property type="match status" value="1"/>
</dbReference>
<gene>
    <name evidence="11" type="ORF">FDP41_001992</name>
</gene>
<dbReference type="PROSITE" id="PS50893">
    <property type="entry name" value="ABC_TRANSPORTER_2"/>
    <property type="match status" value="1"/>
</dbReference>
<keyword evidence="2" id="KW-0813">Transport</keyword>
<keyword evidence="6 8" id="KW-1133">Transmembrane helix</keyword>
<dbReference type="VEuPathDB" id="AmoebaDB:NF0008480"/>
<dbReference type="InterPro" id="IPR050835">
    <property type="entry name" value="ABC_transporter_sub-D"/>
</dbReference>
<dbReference type="InterPro" id="IPR036640">
    <property type="entry name" value="ABC1_TM_sf"/>
</dbReference>
<feature type="domain" description="ABC transmembrane type-1" evidence="10">
    <location>
        <begin position="165"/>
        <end position="381"/>
    </location>
</feature>
<keyword evidence="3 8" id="KW-0812">Transmembrane</keyword>
<dbReference type="GO" id="GO:0005324">
    <property type="term" value="F:long-chain fatty acid transmembrane transporter activity"/>
    <property type="evidence" value="ECO:0007669"/>
    <property type="project" value="TreeGrafter"/>
</dbReference>
<feature type="transmembrane region" description="Helical" evidence="8">
    <location>
        <begin position="383"/>
        <end position="402"/>
    </location>
</feature>
<comment type="similarity">
    <text evidence="1">Belongs to the ABC transporter superfamily. ABCD family. Peroxisomal fatty acyl CoA transporter (TC 3.A.1.203) subfamily.</text>
</comment>
<evidence type="ECO:0000313" key="11">
    <source>
        <dbReference type="EMBL" id="KAF0978922.1"/>
    </source>
</evidence>
<feature type="domain" description="ABC transporter" evidence="9">
    <location>
        <begin position="482"/>
        <end position="716"/>
    </location>
</feature>
<dbReference type="GO" id="GO:0016887">
    <property type="term" value="F:ATP hydrolysis activity"/>
    <property type="evidence" value="ECO:0007669"/>
    <property type="project" value="InterPro"/>
</dbReference>
<dbReference type="InterPro" id="IPR027417">
    <property type="entry name" value="P-loop_NTPase"/>
</dbReference>
<dbReference type="GO" id="GO:0042760">
    <property type="term" value="P:very long-chain fatty acid catabolic process"/>
    <property type="evidence" value="ECO:0007669"/>
    <property type="project" value="TreeGrafter"/>
</dbReference>
<evidence type="ECO:0000256" key="3">
    <source>
        <dbReference type="ARBA" id="ARBA00022692"/>
    </source>
</evidence>
<dbReference type="GeneID" id="68109210"/>
<evidence type="ECO:0000256" key="2">
    <source>
        <dbReference type="ARBA" id="ARBA00022448"/>
    </source>
</evidence>
<evidence type="ECO:0000256" key="7">
    <source>
        <dbReference type="ARBA" id="ARBA00023136"/>
    </source>
</evidence>
<dbReference type="GO" id="GO:0005524">
    <property type="term" value="F:ATP binding"/>
    <property type="evidence" value="ECO:0007669"/>
    <property type="project" value="UniProtKB-KW"/>
</dbReference>
<dbReference type="Pfam" id="PF00005">
    <property type="entry name" value="ABC_tran"/>
    <property type="match status" value="1"/>
</dbReference>
<dbReference type="GO" id="GO:0006635">
    <property type="term" value="P:fatty acid beta-oxidation"/>
    <property type="evidence" value="ECO:0007669"/>
    <property type="project" value="TreeGrafter"/>
</dbReference>